<evidence type="ECO:0000256" key="2">
    <source>
        <dbReference type="ARBA" id="ARBA00023123"/>
    </source>
</evidence>
<gene>
    <name evidence="5" type="ORF">F7725_001219</name>
</gene>
<protein>
    <submittedName>
        <fullName evidence="5">Uncharacterized protein</fullName>
    </submittedName>
</protein>
<organism evidence="5 6">
    <name type="scientific">Dissostichus mawsoni</name>
    <name type="common">Antarctic cod</name>
    <dbReference type="NCBI Taxonomy" id="36200"/>
    <lineage>
        <taxon>Eukaryota</taxon>
        <taxon>Metazoa</taxon>
        <taxon>Chordata</taxon>
        <taxon>Craniata</taxon>
        <taxon>Vertebrata</taxon>
        <taxon>Euteleostomi</taxon>
        <taxon>Actinopterygii</taxon>
        <taxon>Neopterygii</taxon>
        <taxon>Teleostei</taxon>
        <taxon>Neoteleostei</taxon>
        <taxon>Acanthomorphata</taxon>
        <taxon>Eupercaria</taxon>
        <taxon>Perciformes</taxon>
        <taxon>Notothenioidei</taxon>
        <taxon>Nototheniidae</taxon>
        <taxon>Dissostichus</taxon>
    </lineage>
</organism>
<evidence type="ECO:0000256" key="1">
    <source>
        <dbReference type="ARBA" id="ARBA00023054"/>
    </source>
</evidence>
<evidence type="ECO:0000256" key="3">
    <source>
        <dbReference type="ARBA" id="ARBA00023175"/>
    </source>
</evidence>
<evidence type="ECO:0000256" key="4">
    <source>
        <dbReference type="SAM" id="Coils"/>
    </source>
</evidence>
<sequence>MSNTSAVKEHQVDLEDRIQLTNQLKEQIVLLDRRCSLLTSEEQELREILEQTDRGRKMAEHELVELSERVNLLATQAALMAEELKKEHDSSNMIERIKRNMVSTVRDLQTELLMEQKRSEEYQKGVRRFEKKVKELTYQSEEDRKTLLRMQELIDKLQTKVKSYKRQADNAVSL</sequence>
<proteinExistence type="predicted"/>
<keyword evidence="6" id="KW-1185">Reference proteome</keyword>
<dbReference type="Gene3D" id="1.20.5.370">
    <property type="match status" value="1"/>
</dbReference>
<dbReference type="Proteomes" id="UP000518266">
    <property type="component" value="Unassembled WGS sequence"/>
</dbReference>
<keyword evidence="1 4" id="KW-0175">Coiled coil</keyword>
<dbReference type="FunFam" id="1.20.5.370:FF:000001">
    <property type="entry name" value="Myosin heavy chain"/>
    <property type="match status" value="1"/>
</dbReference>
<feature type="coiled-coil region" evidence="4">
    <location>
        <begin position="49"/>
        <end position="76"/>
    </location>
</feature>
<evidence type="ECO:0000313" key="6">
    <source>
        <dbReference type="Proteomes" id="UP000518266"/>
    </source>
</evidence>
<name>A0A7J5ZGM1_DISMA</name>
<dbReference type="GO" id="GO:0016459">
    <property type="term" value="C:myosin complex"/>
    <property type="evidence" value="ECO:0007669"/>
    <property type="project" value="UniProtKB-KW"/>
</dbReference>
<comment type="caution">
    <text evidence="5">The sequence shown here is derived from an EMBL/GenBank/DDBJ whole genome shotgun (WGS) entry which is preliminary data.</text>
</comment>
<dbReference type="OrthoDB" id="2018427at2759"/>
<dbReference type="EMBL" id="JAAKFY010000002">
    <property type="protein sequence ID" value="KAF3860964.1"/>
    <property type="molecule type" value="Genomic_DNA"/>
</dbReference>
<evidence type="ECO:0000313" key="5">
    <source>
        <dbReference type="EMBL" id="KAF3860964.1"/>
    </source>
</evidence>
<dbReference type="AlphaFoldDB" id="A0A7J5ZGM1"/>
<reference evidence="5 6" key="1">
    <citation type="submission" date="2020-03" db="EMBL/GenBank/DDBJ databases">
        <title>Dissostichus mawsoni Genome sequencing and assembly.</title>
        <authorList>
            <person name="Park H."/>
        </authorList>
    </citation>
    <scope>NUCLEOTIDE SEQUENCE [LARGE SCALE GENOMIC DNA]</scope>
    <source>
        <strain evidence="5">DM0001</strain>
        <tissue evidence="5">Muscle</tissue>
    </source>
</reference>
<accession>A0A7J5ZGM1</accession>
<keyword evidence="2" id="KW-0518">Myosin</keyword>
<dbReference type="InterPro" id="IPR014751">
    <property type="entry name" value="XRCC4-like_C"/>
</dbReference>
<keyword evidence="3" id="KW-0505">Motor protein</keyword>
<feature type="coiled-coil region" evidence="4">
    <location>
        <begin position="147"/>
        <end position="174"/>
    </location>
</feature>